<dbReference type="RefSeq" id="WP_101560415.1">
    <property type="nucleotide sequence ID" value="NZ_JAMDYC010000002.1"/>
</dbReference>
<accession>A0A329PY35</accession>
<dbReference type="GeneID" id="86858505"/>
<sequence>MSEQEKQTVDEIANNQETNPEEKDNKEERTFTRDDLAKMIGAERKKWDEEKAQEIEEAKSEAERLAKLSKDEREKEQERKRKEELDKREKAIAYKELRIETRSQLSEEGLPLEFLDVVMADNADAISENIKNIRVVFDEAVEKRVDERLAQKSPKRGTTSSHSLTREEILSEPDAKKRLELIRENRDLF</sequence>
<gene>
    <name evidence="2" type="ORF">DBT54_05880</name>
</gene>
<proteinExistence type="predicted"/>
<reference evidence="2 3" key="1">
    <citation type="submission" date="2018-04" db="EMBL/GenBank/DDBJ databases">
        <title>Aerococcus urinae genomes.</title>
        <authorList>
            <person name="Hilt E."/>
            <person name="Gilbert N.M."/>
            <person name="Thomas-White K."/>
            <person name="Putonti C."/>
            <person name="Lewis A.L."/>
            <person name="Visck K.L."/>
            <person name="Wolfe A.J."/>
        </authorList>
    </citation>
    <scope>NUCLEOTIDE SEQUENCE [LARGE SCALE GENOMIC DNA]</scope>
    <source>
        <strain evidence="2 3">UMB7480</strain>
    </source>
</reference>
<dbReference type="InterPro" id="IPR025580">
    <property type="entry name" value="Gp46"/>
</dbReference>
<evidence type="ECO:0000313" key="3">
    <source>
        <dbReference type="Proteomes" id="UP000251923"/>
    </source>
</evidence>
<feature type="region of interest" description="Disordered" evidence="1">
    <location>
        <begin position="1"/>
        <end position="86"/>
    </location>
</feature>
<dbReference type="AlphaFoldDB" id="A0A329PY35"/>
<dbReference type="Proteomes" id="UP000251923">
    <property type="component" value="Unassembled WGS sequence"/>
</dbReference>
<comment type="caution">
    <text evidence="2">The sequence shown here is derived from an EMBL/GenBank/DDBJ whole genome shotgun (WGS) entry which is preliminary data.</text>
</comment>
<protein>
    <submittedName>
        <fullName evidence="2">DUF4355 domain-containing protein</fullName>
    </submittedName>
</protein>
<name>A0A329PY35_9LACT</name>
<dbReference type="Pfam" id="PF14265">
    <property type="entry name" value="DUF4355"/>
    <property type="match status" value="1"/>
</dbReference>
<organism evidence="2 3">
    <name type="scientific">Aerococcus urinae</name>
    <dbReference type="NCBI Taxonomy" id="1376"/>
    <lineage>
        <taxon>Bacteria</taxon>
        <taxon>Bacillati</taxon>
        <taxon>Bacillota</taxon>
        <taxon>Bacilli</taxon>
        <taxon>Lactobacillales</taxon>
        <taxon>Aerococcaceae</taxon>
        <taxon>Aerococcus</taxon>
    </lineage>
</organism>
<feature type="compositionally biased region" description="Basic and acidic residues" evidence="1">
    <location>
        <begin position="20"/>
        <end position="86"/>
    </location>
</feature>
<dbReference type="EMBL" id="QMHM01000009">
    <property type="protein sequence ID" value="RAV79146.1"/>
    <property type="molecule type" value="Genomic_DNA"/>
</dbReference>
<evidence type="ECO:0000313" key="2">
    <source>
        <dbReference type="EMBL" id="RAV79146.1"/>
    </source>
</evidence>
<feature type="region of interest" description="Disordered" evidence="1">
    <location>
        <begin position="148"/>
        <end position="171"/>
    </location>
</feature>
<evidence type="ECO:0000256" key="1">
    <source>
        <dbReference type="SAM" id="MobiDB-lite"/>
    </source>
</evidence>